<keyword evidence="1 3" id="KW-0547">Nucleotide-binding</keyword>
<evidence type="ECO:0000256" key="3">
    <source>
        <dbReference type="PROSITE-ProRule" id="PRU00289"/>
    </source>
</evidence>
<dbReference type="AlphaFoldDB" id="A0A9J6ZET1"/>
<feature type="domain" description="FtsK" evidence="5">
    <location>
        <begin position="156"/>
        <end position="334"/>
    </location>
</feature>
<keyword evidence="4" id="KW-0732">Signal</keyword>
<dbReference type="EMBL" id="CP097899">
    <property type="protein sequence ID" value="URN94543.1"/>
    <property type="molecule type" value="Genomic_DNA"/>
</dbReference>
<evidence type="ECO:0000313" key="7">
    <source>
        <dbReference type="Proteomes" id="UP001056756"/>
    </source>
</evidence>
<dbReference type="PANTHER" id="PTHR22683">
    <property type="entry name" value="SPORULATION PROTEIN RELATED"/>
    <property type="match status" value="1"/>
</dbReference>
<proteinExistence type="predicted"/>
<evidence type="ECO:0000259" key="5">
    <source>
        <dbReference type="PROSITE" id="PS50901"/>
    </source>
</evidence>
<evidence type="ECO:0000256" key="4">
    <source>
        <dbReference type="SAM" id="SignalP"/>
    </source>
</evidence>
<organism evidence="6 7">
    <name type="scientific">Candidatus Pristimantibacillus lignocellulolyticus</name>
    <dbReference type="NCBI Taxonomy" id="2994561"/>
    <lineage>
        <taxon>Bacteria</taxon>
        <taxon>Bacillati</taxon>
        <taxon>Bacillota</taxon>
        <taxon>Bacilli</taxon>
        <taxon>Bacillales</taxon>
        <taxon>Paenibacillaceae</taxon>
        <taxon>Candidatus Pristimantibacillus</taxon>
    </lineage>
</organism>
<evidence type="ECO:0000256" key="2">
    <source>
        <dbReference type="ARBA" id="ARBA00022840"/>
    </source>
</evidence>
<accession>A0A9J6ZET1</accession>
<name>A0A9J6ZET1_9BACL</name>
<feature type="signal peptide" evidence="4">
    <location>
        <begin position="1"/>
        <end position="22"/>
    </location>
</feature>
<dbReference type="PANTHER" id="PTHR22683:SF1">
    <property type="entry name" value="TYPE VII SECRETION SYSTEM PROTEIN ESSC"/>
    <property type="match status" value="1"/>
</dbReference>
<dbReference type="Gene3D" id="3.40.50.300">
    <property type="entry name" value="P-loop containing nucleotide triphosphate hydrolases"/>
    <property type="match status" value="1"/>
</dbReference>
<sequence length="422" mass="47684">MFSIAVFTVAAKSIVAASGACAIVYKGYQMMPGPAAQLKLMKLFKDGNVYKPIKRIRSNATYEVKQYPEIKRVGVYEDHTQLIFSVPDGMNPQEITSKLWLFKQGFGERIDLTGDSKTFNLEIYKVELKTFDYYLEEIKEAVKGYNLPILAGKTRKGYIVYDMCEHPHLLVAGETGSGKSVQLRSILTTLITCASDKLELYCADLKRTEFHLFRGIAKTVDIEPLHLQTTLLKINKELVRRGNLLDKHELSNINDLPESVRPKYIVLAVDEVALLKKEKVIMGIIEDISAIGRALGVFLILSMQRPDADILDGKLKNNLTVRMAFRHADEINSRITLGTGEATHIKQSQKGRFYLSLEGLRQTQAPYLDLAKAKEILAPYKRLNEPKISNTNKIIEVTDYEVLEEVSSDFIEFGVLDNDNER</sequence>
<reference evidence="6" key="1">
    <citation type="submission" date="2022-05" db="EMBL/GenBank/DDBJ databases">
        <title>Novel bacterial taxa in a minimal lignocellulolytic consortium and its capacity to transform plastics disclosed by genome-resolved metagenomics.</title>
        <authorList>
            <person name="Rodriguez C.A.D."/>
            <person name="Diaz-Garcia L."/>
            <person name="Herrera K."/>
            <person name="Tarazona N.A."/>
            <person name="Sproer C."/>
            <person name="Overmann J."/>
            <person name="Jimenez D.J."/>
        </authorList>
    </citation>
    <scope>NUCLEOTIDE SEQUENCE</scope>
    <source>
        <strain evidence="6">MAG5</strain>
    </source>
</reference>
<dbReference type="InterPro" id="IPR002543">
    <property type="entry name" value="FtsK_dom"/>
</dbReference>
<gene>
    <name evidence="6" type="ORF">NAG76_22450</name>
</gene>
<dbReference type="GO" id="GO:0003677">
    <property type="term" value="F:DNA binding"/>
    <property type="evidence" value="ECO:0007669"/>
    <property type="project" value="InterPro"/>
</dbReference>
<evidence type="ECO:0000313" key="6">
    <source>
        <dbReference type="EMBL" id="URN94543.1"/>
    </source>
</evidence>
<keyword evidence="2 3" id="KW-0067">ATP-binding</keyword>
<dbReference type="Pfam" id="PF01580">
    <property type="entry name" value="FtsK_SpoIIIE"/>
    <property type="match status" value="1"/>
</dbReference>
<protein>
    <submittedName>
        <fullName evidence="6">FtsK/SpoIIIE domain-containing protein</fullName>
    </submittedName>
</protein>
<evidence type="ECO:0000256" key="1">
    <source>
        <dbReference type="ARBA" id="ARBA00022741"/>
    </source>
</evidence>
<dbReference type="PROSITE" id="PS50901">
    <property type="entry name" value="FTSK"/>
    <property type="match status" value="1"/>
</dbReference>
<dbReference type="InterPro" id="IPR027417">
    <property type="entry name" value="P-loop_NTPase"/>
</dbReference>
<dbReference type="KEGG" id="plig:NAG76_22450"/>
<feature type="binding site" evidence="3">
    <location>
        <begin position="173"/>
        <end position="180"/>
    </location>
    <ligand>
        <name>ATP</name>
        <dbReference type="ChEBI" id="CHEBI:30616"/>
    </ligand>
</feature>
<dbReference type="InterPro" id="IPR050206">
    <property type="entry name" value="FtsK/SpoIIIE/SftA"/>
</dbReference>
<dbReference type="SUPFAM" id="SSF52540">
    <property type="entry name" value="P-loop containing nucleoside triphosphate hydrolases"/>
    <property type="match status" value="1"/>
</dbReference>
<feature type="chain" id="PRO_5039935485" evidence="4">
    <location>
        <begin position="23"/>
        <end position="422"/>
    </location>
</feature>
<dbReference type="Proteomes" id="UP001056756">
    <property type="component" value="Chromosome"/>
</dbReference>
<dbReference type="GO" id="GO:0005524">
    <property type="term" value="F:ATP binding"/>
    <property type="evidence" value="ECO:0007669"/>
    <property type="project" value="UniProtKB-UniRule"/>
</dbReference>